<dbReference type="EMBL" id="CAIX01000577">
    <property type="protein sequence ID" value="CCI11169.1"/>
    <property type="molecule type" value="Genomic_DNA"/>
</dbReference>
<keyword evidence="2" id="KW-1185">Reference proteome</keyword>
<evidence type="ECO:0000313" key="1">
    <source>
        <dbReference type="EMBL" id="CCI11169.1"/>
    </source>
</evidence>
<sequence length="110" mass="12655">MRNIFSITSFVKGNSVFDDAANVGMFAHSRNPSHINLDDVSVAIPLFRLAIKNHGKMSNLSDMCWWLYGFGHMHCSDFCTQKQLSRMHHHVNCIHITVLDVLSLYQHCHR</sequence>
<gene>
    <name evidence="1" type="ORF">BN9_124810</name>
</gene>
<dbReference type="InParanoid" id="A0A024FWX8"/>
<reference evidence="1 2" key="1">
    <citation type="submission" date="2012-05" db="EMBL/GenBank/DDBJ databases">
        <title>Recombination and specialization in a pathogen metapopulation.</title>
        <authorList>
            <person name="Gardiner A."/>
            <person name="Kemen E."/>
            <person name="Schultz-Larsen T."/>
            <person name="MacLean D."/>
            <person name="Van Oosterhout C."/>
            <person name="Jones J.D.G."/>
        </authorList>
    </citation>
    <scope>NUCLEOTIDE SEQUENCE [LARGE SCALE GENOMIC DNA]</scope>
    <source>
        <strain evidence="1 2">Ac Nc2</strain>
    </source>
</reference>
<organism evidence="1 2">
    <name type="scientific">Albugo candida</name>
    <dbReference type="NCBI Taxonomy" id="65357"/>
    <lineage>
        <taxon>Eukaryota</taxon>
        <taxon>Sar</taxon>
        <taxon>Stramenopiles</taxon>
        <taxon>Oomycota</taxon>
        <taxon>Peronosporomycetes</taxon>
        <taxon>Albuginales</taxon>
        <taxon>Albuginaceae</taxon>
        <taxon>Albugo</taxon>
    </lineage>
</organism>
<name>A0A024FWX8_9STRA</name>
<dbReference type="Proteomes" id="UP000053237">
    <property type="component" value="Unassembled WGS sequence"/>
</dbReference>
<evidence type="ECO:0000313" key="2">
    <source>
        <dbReference type="Proteomes" id="UP000053237"/>
    </source>
</evidence>
<proteinExistence type="predicted"/>
<protein>
    <submittedName>
        <fullName evidence="1">Uncharacterized protein</fullName>
    </submittedName>
</protein>
<accession>A0A024FWX8</accession>
<comment type="caution">
    <text evidence="1">The sequence shown here is derived from an EMBL/GenBank/DDBJ whole genome shotgun (WGS) entry which is preliminary data.</text>
</comment>
<dbReference type="AlphaFoldDB" id="A0A024FWX8"/>